<keyword evidence="2" id="KW-0812">Transmembrane</keyword>
<sequence length="152" mass="15542">MNDPAAFYGKDGAQAISVFKRRLSSVMALVMNRNTLFFVAAIVLVALAACGKGNEEKAAAPAQDGAAVSQPAAPAEGASEKEGPDLVKALRENAGVTTPEEQAAAIERARTNAESAAKAVGQNAEQAQAAGEAAAATAQRSFNERQNAVQSN</sequence>
<evidence type="ECO:0000313" key="4">
    <source>
        <dbReference type="Proteomes" id="UP000246073"/>
    </source>
</evidence>
<evidence type="ECO:0000256" key="1">
    <source>
        <dbReference type="SAM" id="MobiDB-lite"/>
    </source>
</evidence>
<protein>
    <submittedName>
        <fullName evidence="3">FIG00450637: Antifreeze protein, type I</fullName>
    </submittedName>
</protein>
<proteinExistence type="predicted"/>
<dbReference type="EMBL" id="OOFM01000005">
    <property type="protein sequence ID" value="SPL65869.1"/>
    <property type="molecule type" value="Genomic_DNA"/>
</dbReference>
<dbReference type="AlphaFoldDB" id="A0A2P9HP83"/>
<feature type="transmembrane region" description="Helical" evidence="2">
    <location>
        <begin position="30"/>
        <end position="49"/>
    </location>
</feature>
<dbReference type="Proteomes" id="UP000246073">
    <property type="component" value="Unassembled WGS sequence"/>
</dbReference>
<keyword evidence="2" id="KW-1133">Transmembrane helix</keyword>
<organism evidence="3 4">
    <name type="scientific">Ochrobactrum soli</name>
    <dbReference type="NCBI Taxonomy" id="2448455"/>
    <lineage>
        <taxon>Bacteria</taxon>
        <taxon>Pseudomonadati</taxon>
        <taxon>Pseudomonadota</taxon>
        <taxon>Alphaproteobacteria</taxon>
        <taxon>Hyphomicrobiales</taxon>
        <taxon>Brucellaceae</taxon>
        <taxon>Brucella/Ochrobactrum group</taxon>
        <taxon>Ochrobactrum</taxon>
    </lineage>
</organism>
<evidence type="ECO:0000313" key="3">
    <source>
        <dbReference type="EMBL" id="SPL65869.1"/>
    </source>
</evidence>
<accession>A0A2P9HP83</accession>
<reference evidence="4" key="1">
    <citation type="submission" date="2017-12" db="EMBL/GenBank/DDBJ databases">
        <authorList>
            <person name="Diaz M."/>
        </authorList>
    </citation>
    <scope>NUCLEOTIDE SEQUENCE [LARGE SCALE GENOMIC DNA]</scope>
    <source>
        <strain evidence="4">FI11154</strain>
    </source>
</reference>
<feature type="compositionally biased region" description="Low complexity" evidence="1">
    <location>
        <begin position="119"/>
        <end position="139"/>
    </location>
</feature>
<keyword evidence="2" id="KW-0472">Membrane</keyword>
<evidence type="ECO:0000256" key="2">
    <source>
        <dbReference type="SAM" id="Phobius"/>
    </source>
</evidence>
<gene>
    <name evidence="3" type="ORF">OHAE_1736</name>
</gene>
<name>A0A2P9HP83_9HYPH</name>
<feature type="region of interest" description="Disordered" evidence="1">
    <location>
        <begin position="56"/>
        <end position="152"/>
    </location>
</feature>
<feature type="compositionally biased region" description="Polar residues" evidence="1">
    <location>
        <begin position="140"/>
        <end position="152"/>
    </location>
</feature>
<feature type="compositionally biased region" description="Basic and acidic residues" evidence="1">
    <location>
        <begin position="78"/>
        <end position="91"/>
    </location>
</feature>